<dbReference type="EMBL" id="VAWE01000005">
    <property type="protein sequence ID" value="TLQ38724.1"/>
    <property type="molecule type" value="Genomic_DNA"/>
</dbReference>
<gene>
    <name evidence="1" type="ORF">FEF34_40465</name>
</gene>
<evidence type="ECO:0000313" key="2">
    <source>
        <dbReference type="Proteomes" id="UP000305921"/>
    </source>
</evidence>
<organism evidence="1 2">
    <name type="scientific">Streptomyces marianii</name>
    <dbReference type="NCBI Taxonomy" id="1817406"/>
    <lineage>
        <taxon>Bacteria</taxon>
        <taxon>Bacillati</taxon>
        <taxon>Actinomycetota</taxon>
        <taxon>Actinomycetes</taxon>
        <taxon>Kitasatosporales</taxon>
        <taxon>Streptomycetaceae</taxon>
        <taxon>Streptomyces</taxon>
    </lineage>
</organism>
<dbReference type="RefSeq" id="WP_138058465.1">
    <property type="nucleotide sequence ID" value="NZ_VAWE01000005.1"/>
</dbReference>
<evidence type="ECO:0000313" key="1">
    <source>
        <dbReference type="EMBL" id="TLQ38724.1"/>
    </source>
</evidence>
<accession>A0A5R9DS03</accession>
<comment type="caution">
    <text evidence="1">The sequence shown here is derived from an EMBL/GenBank/DDBJ whole genome shotgun (WGS) entry which is preliminary data.</text>
</comment>
<sequence>MSVRIESNSQLTPEQERVYRLRNAAERDGGTPGGFLELLAAVVADGTWRQIPSGINSSAPFSSFAEFIEAKPPFGLGQRVQDVHVLLQMRHPHETVAEIRARMDAMRAEVRRLLAEDGITGYSEQQRDRDIQAWTALDKAGSWWLAFFVACQVRPANAGTSEAPKHGDVPKISAAEFARRAGTSPERILRYYKAWEAAHTAGAVAVSATDLYPGHEPVELPPADDWTLYYTSRRSASSDRGALISAAAEAEGIRPTKALEVAENPTALRAAIMADPKTAEAARNALKALTAEERREEHLSYVRQAAEEGKAQAPSGQVIELPEQIRNEVTAHLAEVTDDTADTETVTSTYEAVQELVAKVVEADPQLRASEQRVRFQKALKATRKNISSIDPTDLPAVVDDDLRQEITSLQELVNALVASITSRG</sequence>
<dbReference type="Proteomes" id="UP000305921">
    <property type="component" value="Unassembled WGS sequence"/>
</dbReference>
<proteinExistence type="predicted"/>
<dbReference type="AlphaFoldDB" id="A0A5R9DS03"/>
<reference evidence="1 2" key="1">
    <citation type="submission" date="2019-05" db="EMBL/GenBank/DDBJ databases">
        <title>Streptomyces marianii sp. nov., a novel marine actinomycete from southern coast of India.</title>
        <authorList>
            <person name="Iniyan A.M."/>
            <person name="Wink J."/>
            <person name="Ramprasad E."/>
            <person name="Ramana C.V."/>
            <person name="Bunk B."/>
            <person name="Sproer C."/>
            <person name="Joseph F.-J.R.S."/>
            <person name="Vincent S.G.P."/>
        </authorList>
    </citation>
    <scope>NUCLEOTIDE SEQUENCE [LARGE SCALE GENOMIC DNA]</scope>
    <source>
        <strain evidence="1 2">ICN19</strain>
    </source>
</reference>
<protein>
    <submittedName>
        <fullName evidence="1">Uncharacterized protein</fullName>
    </submittedName>
</protein>
<name>A0A5R9DS03_9ACTN</name>
<keyword evidence="2" id="KW-1185">Reference proteome</keyword>
<dbReference type="OrthoDB" id="4752588at2"/>